<reference evidence="8" key="1">
    <citation type="journal article" date="2021" name="Syst. Appl. Microbiol.">
        <title>Roseomonas hellenica sp. nov., isolated from roots of wild-growing Alkanna tinctoria.</title>
        <authorList>
            <person name="Rat A."/>
            <person name="Naranjo H.D."/>
            <person name="Lebbe L."/>
            <person name="Cnockaert M."/>
            <person name="Krigas N."/>
            <person name="Grigoriadou K."/>
            <person name="Maloupa E."/>
            <person name="Willems A."/>
        </authorList>
    </citation>
    <scope>NUCLEOTIDE SEQUENCE [LARGE SCALE GENOMIC DNA]</scope>
    <source>
        <strain evidence="8">LMG 31159</strain>
    </source>
</reference>
<gene>
    <name evidence="7" type="ORF">GXW78_12390</name>
</gene>
<keyword evidence="5" id="KW-0804">Transcription</keyword>
<dbReference type="SUPFAM" id="SSF53383">
    <property type="entry name" value="PLP-dependent transferases"/>
    <property type="match status" value="1"/>
</dbReference>
<protein>
    <submittedName>
        <fullName evidence="7">PLP-dependent aminotransferase family protein</fullName>
    </submittedName>
</protein>
<dbReference type="InterPro" id="IPR015422">
    <property type="entry name" value="PyrdxlP-dep_Trfase_small"/>
</dbReference>
<dbReference type="PROSITE" id="PS50949">
    <property type="entry name" value="HTH_GNTR"/>
    <property type="match status" value="1"/>
</dbReference>
<evidence type="ECO:0000256" key="2">
    <source>
        <dbReference type="ARBA" id="ARBA00022898"/>
    </source>
</evidence>
<keyword evidence="8" id="KW-1185">Reference proteome</keyword>
<dbReference type="CDD" id="cd07377">
    <property type="entry name" value="WHTH_GntR"/>
    <property type="match status" value="1"/>
</dbReference>
<dbReference type="InterPro" id="IPR015424">
    <property type="entry name" value="PyrdxlP-dep_Trfase"/>
</dbReference>
<organism evidence="7 8">
    <name type="scientific">Neoroseomonas terrae</name>
    <dbReference type="NCBI Taxonomy" id="424799"/>
    <lineage>
        <taxon>Bacteria</taxon>
        <taxon>Pseudomonadati</taxon>
        <taxon>Pseudomonadota</taxon>
        <taxon>Alphaproteobacteria</taxon>
        <taxon>Acetobacterales</taxon>
        <taxon>Acetobacteraceae</taxon>
        <taxon>Neoroseomonas</taxon>
    </lineage>
</organism>
<accession>A0ABS5EHG8</accession>
<sequence>MSSIWLPHLGGHDGPIYRAIADAIGAAVADGTLRPGQRLPTHRALSEALGLDLTTVTRAYAEARQRGLLDATVGRGTFIRGAAMPRAEAAEGPVDLGMNLPPIPADPSLPDLLQRGVARLLAGPEAAGVLTYRTGAGSGPEKAAGAAWLAPTLGAVAPERVLLSPGAQPALAAVLGALAARGDVVLTDALTYPGLRAAAAHLGLRLHAIAGDAEGMLPAALDEACRDHAPKAVYLVPTMHNPTAITMPMARREAIAAVALRRGLPIIEDDAYGLLPSHSIPAVSSFAPALGFHIATLSKVLSPALRLAWIVVPDARWAATLTAALRASVLMASPLAAGVVMGWVGDGTAAAIVGAIRRECAARQRLAREILPGAAISAHPEGIHVWLALPPHWDRLHFATQLRRQGLAVVPSDAFAVDAAVPPPGAVRLSLGAASSRASLRAALRAVAETLSIEPGTAFAGIV</sequence>
<dbReference type="SUPFAM" id="SSF46785">
    <property type="entry name" value="Winged helix' DNA-binding domain"/>
    <property type="match status" value="1"/>
</dbReference>
<keyword evidence="3" id="KW-0805">Transcription regulation</keyword>
<dbReference type="InterPro" id="IPR036388">
    <property type="entry name" value="WH-like_DNA-bd_sf"/>
</dbReference>
<dbReference type="Pfam" id="PF00392">
    <property type="entry name" value="GntR"/>
    <property type="match status" value="1"/>
</dbReference>
<dbReference type="PANTHER" id="PTHR46577:SF1">
    <property type="entry name" value="HTH-TYPE TRANSCRIPTIONAL REGULATORY PROTEIN GABR"/>
    <property type="match status" value="1"/>
</dbReference>
<dbReference type="Gene3D" id="3.90.1150.10">
    <property type="entry name" value="Aspartate Aminotransferase, domain 1"/>
    <property type="match status" value="1"/>
</dbReference>
<comment type="similarity">
    <text evidence="1">In the C-terminal section; belongs to the class-I pyridoxal-phosphate-dependent aminotransferase family.</text>
</comment>
<keyword evidence="7" id="KW-0808">Transferase</keyword>
<keyword evidence="4" id="KW-0238">DNA-binding</keyword>
<keyword evidence="7" id="KW-0032">Aminotransferase</keyword>
<dbReference type="RefSeq" id="WP_211869134.1">
    <property type="nucleotide sequence ID" value="NZ_JAAEDI010000012.1"/>
</dbReference>
<dbReference type="GO" id="GO:0008483">
    <property type="term" value="F:transaminase activity"/>
    <property type="evidence" value="ECO:0007669"/>
    <property type="project" value="UniProtKB-KW"/>
</dbReference>
<dbReference type="InterPro" id="IPR036390">
    <property type="entry name" value="WH_DNA-bd_sf"/>
</dbReference>
<dbReference type="CDD" id="cd00609">
    <property type="entry name" value="AAT_like"/>
    <property type="match status" value="1"/>
</dbReference>
<evidence type="ECO:0000313" key="7">
    <source>
        <dbReference type="EMBL" id="MBR0650466.1"/>
    </source>
</evidence>
<keyword evidence="2" id="KW-0663">Pyridoxal phosphate</keyword>
<dbReference type="Pfam" id="PF00155">
    <property type="entry name" value="Aminotran_1_2"/>
    <property type="match status" value="1"/>
</dbReference>
<proteinExistence type="inferred from homology"/>
<evidence type="ECO:0000256" key="5">
    <source>
        <dbReference type="ARBA" id="ARBA00023163"/>
    </source>
</evidence>
<dbReference type="InterPro" id="IPR000524">
    <property type="entry name" value="Tscrpt_reg_HTH_GntR"/>
</dbReference>
<dbReference type="InterPro" id="IPR051446">
    <property type="entry name" value="HTH_trans_reg/aminotransferase"/>
</dbReference>
<evidence type="ECO:0000259" key="6">
    <source>
        <dbReference type="PROSITE" id="PS50949"/>
    </source>
</evidence>
<dbReference type="Gene3D" id="1.10.10.10">
    <property type="entry name" value="Winged helix-like DNA-binding domain superfamily/Winged helix DNA-binding domain"/>
    <property type="match status" value="1"/>
</dbReference>
<comment type="caution">
    <text evidence="7">The sequence shown here is derived from an EMBL/GenBank/DDBJ whole genome shotgun (WGS) entry which is preliminary data.</text>
</comment>
<dbReference type="InterPro" id="IPR004839">
    <property type="entry name" value="Aminotransferase_I/II_large"/>
</dbReference>
<evidence type="ECO:0000256" key="1">
    <source>
        <dbReference type="ARBA" id="ARBA00005384"/>
    </source>
</evidence>
<dbReference type="Gene3D" id="3.40.640.10">
    <property type="entry name" value="Type I PLP-dependent aspartate aminotransferase-like (Major domain)"/>
    <property type="match status" value="1"/>
</dbReference>
<name>A0ABS5EHG8_9PROT</name>
<dbReference type="Proteomes" id="UP000698752">
    <property type="component" value="Unassembled WGS sequence"/>
</dbReference>
<dbReference type="PANTHER" id="PTHR46577">
    <property type="entry name" value="HTH-TYPE TRANSCRIPTIONAL REGULATORY PROTEIN GABR"/>
    <property type="match status" value="1"/>
</dbReference>
<evidence type="ECO:0000256" key="4">
    <source>
        <dbReference type="ARBA" id="ARBA00023125"/>
    </source>
</evidence>
<evidence type="ECO:0000313" key="8">
    <source>
        <dbReference type="Proteomes" id="UP000698752"/>
    </source>
</evidence>
<evidence type="ECO:0000256" key="3">
    <source>
        <dbReference type="ARBA" id="ARBA00023015"/>
    </source>
</evidence>
<dbReference type="InterPro" id="IPR015421">
    <property type="entry name" value="PyrdxlP-dep_Trfase_major"/>
</dbReference>
<dbReference type="EMBL" id="JAAEDI010000012">
    <property type="protein sequence ID" value="MBR0650466.1"/>
    <property type="molecule type" value="Genomic_DNA"/>
</dbReference>
<feature type="domain" description="HTH gntR-type" evidence="6">
    <location>
        <begin position="14"/>
        <end position="82"/>
    </location>
</feature>
<dbReference type="SMART" id="SM00345">
    <property type="entry name" value="HTH_GNTR"/>
    <property type="match status" value="1"/>
</dbReference>